<dbReference type="PANTHER" id="PTHR32285">
    <property type="entry name" value="PROTEIN TRICHOME BIREFRINGENCE-LIKE 9-RELATED"/>
    <property type="match status" value="1"/>
</dbReference>
<dbReference type="Proteomes" id="UP001190926">
    <property type="component" value="Unassembled WGS sequence"/>
</dbReference>
<evidence type="ECO:0000313" key="11">
    <source>
        <dbReference type="Proteomes" id="UP001190926"/>
    </source>
</evidence>
<feature type="domain" description="Trichome birefringence-like N-terminal" evidence="9">
    <location>
        <begin position="64"/>
        <end position="116"/>
    </location>
</feature>
<dbReference type="PROSITE" id="PS51257">
    <property type="entry name" value="PROKAR_LIPOPROTEIN"/>
    <property type="match status" value="1"/>
</dbReference>
<dbReference type="InterPro" id="IPR026057">
    <property type="entry name" value="TBL_C"/>
</dbReference>
<dbReference type="AlphaFoldDB" id="A0AAD4P8J3"/>
<comment type="caution">
    <text evidence="10">The sequence shown here is derived from an EMBL/GenBank/DDBJ whole genome shotgun (WGS) entry which is preliminary data.</text>
</comment>
<accession>A0AAD4P8J3</accession>
<dbReference type="Pfam" id="PF13839">
    <property type="entry name" value="PC-Esterase"/>
    <property type="match status" value="1"/>
</dbReference>
<keyword evidence="3 7" id="KW-0812">Transmembrane</keyword>
<sequence length="413" mass="48031">MKKDRSRCLANTVYLFFYSTCIAIATISCFHFIFYHTNIKYTNNIHDFNQTHTLNIQPNKEIKTCDLFEGKWIRDARGPLYTNYSCKTIPSTKNCLLHGREDTDFLHWRWKPDKCELPRFNPNTFLSILGGKKMAFIGDSLARNQMESLLCLLSTVDTPKSIEKDIEDKFTTWEFPKHNFTLTIFWSQFLVTATDHIVNGTPTGSFHMHLDRVDTKWSEKLPSIDYAVFSDGHWFIRPHYLYEGGNLIGCIYCEKPNVTDLGVDQAMGRAFRAAFKAVNDCKNCKKIVSFLRTFSPPHFENGEWNTGGSCSRTRPIRRDEVSRARPDWEYRKVQKEEVEVASKAGEVRGNEFEVLDVTEMMSMRVDGHPGVHWLNQWTNGYKDCVHWCMPGPIDTWNQLLLETIKRRTQTQLS</sequence>
<gene>
    <name evidence="10" type="ORF">C2S53_000200</name>
</gene>
<keyword evidence="5 7" id="KW-1133">Transmembrane helix</keyword>
<organism evidence="10 11">
    <name type="scientific">Perilla frutescens var. hirtella</name>
    <name type="common">Perilla citriodora</name>
    <name type="synonym">Perilla setoyensis</name>
    <dbReference type="NCBI Taxonomy" id="608512"/>
    <lineage>
        <taxon>Eukaryota</taxon>
        <taxon>Viridiplantae</taxon>
        <taxon>Streptophyta</taxon>
        <taxon>Embryophyta</taxon>
        <taxon>Tracheophyta</taxon>
        <taxon>Spermatophyta</taxon>
        <taxon>Magnoliopsida</taxon>
        <taxon>eudicotyledons</taxon>
        <taxon>Gunneridae</taxon>
        <taxon>Pentapetalae</taxon>
        <taxon>asterids</taxon>
        <taxon>lamiids</taxon>
        <taxon>Lamiales</taxon>
        <taxon>Lamiaceae</taxon>
        <taxon>Nepetoideae</taxon>
        <taxon>Elsholtzieae</taxon>
        <taxon>Perilla</taxon>
    </lineage>
</organism>
<dbReference type="GO" id="GO:0016413">
    <property type="term" value="F:O-acetyltransferase activity"/>
    <property type="evidence" value="ECO:0007669"/>
    <property type="project" value="InterPro"/>
</dbReference>
<proteinExistence type="inferred from homology"/>
<evidence type="ECO:0000256" key="4">
    <source>
        <dbReference type="ARBA" id="ARBA00022968"/>
    </source>
</evidence>
<reference evidence="10 11" key="1">
    <citation type="journal article" date="2021" name="Nat. Commun.">
        <title>Incipient diploidization of the medicinal plant Perilla within 10,000 years.</title>
        <authorList>
            <person name="Zhang Y."/>
            <person name="Shen Q."/>
            <person name="Leng L."/>
            <person name="Zhang D."/>
            <person name="Chen S."/>
            <person name="Shi Y."/>
            <person name="Ning Z."/>
            <person name="Chen S."/>
        </authorList>
    </citation>
    <scope>NUCLEOTIDE SEQUENCE [LARGE SCALE GENOMIC DNA]</scope>
    <source>
        <strain evidence="11">cv. PC099</strain>
    </source>
</reference>
<evidence type="ECO:0000256" key="3">
    <source>
        <dbReference type="ARBA" id="ARBA00022692"/>
    </source>
</evidence>
<keyword evidence="6 7" id="KW-0472">Membrane</keyword>
<dbReference type="PANTHER" id="PTHR32285:SF28">
    <property type="entry name" value="XYLOGLUCAN O-ACETYLTRANSFERASE 2"/>
    <property type="match status" value="1"/>
</dbReference>
<evidence type="ECO:0000256" key="6">
    <source>
        <dbReference type="ARBA" id="ARBA00023136"/>
    </source>
</evidence>
<dbReference type="EMBL" id="SDAM02000099">
    <property type="protein sequence ID" value="KAH6830231.1"/>
    <property type="molecule type" value="Genomic_DNA"/>
</dbReference>
<dbReference type="InterPro" id="IPR025846">
    <property type="entry name" value="TBL_N"/>
</dbReference>
<dbReference type="InterPro" id="IPR029962">
    <property type="entry name" value="TBL"/>
</dbReference>
<feature type="transmembrane region" description="Helical" evidence="7">
    <location>
        <begin position="12"/>
        <end position="35"/>
    </location>
</feature>
<comment type="subcellular location">
    <subcellularLocation>
        <location evidence="1">Membrane</location>
        <topology evidence="1">Single-pass membrane protein</topology>
    </subcellularLocation>
</comment>
<evidence type="ECO:0000259" key="8">
    <source>
        <dbReference type="Pfam" id="PF13839"/>
    </source>
</evidence>
<name>A0AAD4P8J3_PERFH</name>
<protein>
    <recommendedName>
        <fullName evidence="12">Trichome birefringence-like N-terminal domain-containing protein</fullName>
    </recommendedName>
</protein>
<dbReference type="GO" id="GO:0016020">
    <property type="term" value="C:membrane"/>
    <property type="evidence" value="ECO:0007669"/>
    <property type="project" value="UniProtKB-SubCell"/>
</dbReference>
<evidence type="ECO:0000259" key="9">
    <source>
        <dbReference type="Pfam" id="PF14416"/>
    </source>
</evidence>
<feature type="domain" description="Trichome birefringence-like C-terminal" evidence="8">
    <location>
        <begin position="117"/>
        <end position="402"/>
    </location>
</feature>
<dbReference type="Pfam" id="PF14416">
    <property type="entry name" value="PMR5N"/>
    <property type="match status" value="1"/>
</dbReference>
<evidence type="ECO:0008006" key="12">
    <source>
        <dbReference type="Google" id="ProtNLM"/>
    </source>
</evidence>
<evidence type="ECO:0000256" key="5">
    <source>
        <dbReference type="ARBA" id="ARBA00022989"/>
    </source>
</evidence>
<evidence type="ECO:0000256" key="1">
    <source>
        <dbReference type="ARBA" id="ARBA00004167"/>
    </source>
</evidence>
<evidence type="ECO:0000256" key="2">
    <source>
        <dbReference type="ARBA" id="ARBA00007727"/>
    </source>
</evidence>
<evidence type="ECO:0000313" key="10">
    <source>
        <dbReference type="EMBL" id="KAH6830231.1"/>
    </source>
</evidence>
<evidence type="ECO:0000256" key="7">
    <source>
        <dbReference type="SAM" id="Phobius"/>
    </source>
</evidence>
<dbReference type="GO" id="GO:0005794">
    <property type="term" value="C:Golgi apparatus"/>
    <property type="evidence" value="ECO:0007669"/>
    <property type="project" value="TreeGrafter"/>
</dbReference>
<comment type="similarity">
    <text evidence="2">Belongs to the PC-esterase family. TBL subfamily.</text>
</comment>
<keyword evidence="11" id="KW-1185">Reference proteome</keyword>
<keyword evidence="4" id="KW-0735">Signal-anchor</keyword>